<dbReference type="Proteomes" id="UP000295192">
    <property type="component" value="Unassembled WGS sequence"/>
</dbReference>
<dbReference type="EMBL" id="LSRL02000099">
    <property type="protein sequence ID" value="TDG44587.1"/>
    <property type="molecule type" value="Genomic_DNA"/>
</dbReference>
<keyword evidence="3" id="KW-1185">Reference proteome</keyword>
<proteinExistence type="predicted"/>
<sequence>MLLQSIIAPLWQPVKNQLGLFRALATGGRIPGTNLILMPVAAGKCRFGFIEHFMMALAGAWLLFRVIYRELKDVKPAKRQQQQPYCVSCIPWNENDTDTDTETETEMTITTTTTATTITTTTTADNGTSSSTDDTSNQTDEETVDGQLMIDTEGMLGDGTEAIFYWGTHQLHKPEPIFRFTRLQLEKMLRMDQDESDDSNDYEDEDSDDDIIQDSDDKVDDSQSNSNKDKEDTNLNSYENINEMQANVRYQ</sequence>
<feature type="region of interest" description="Disordered" evidence="1">
    <location>
        <begin position="118"/>
        <end position="145"/>
    </location>
</feature>
<dbReference type="OMA" id="KMLRMDQ"/>
<name>A0A484B6U8_DRONA</name>
<protein>
    <submittedName>
        <fullName evidence="2">Uncharacterized protein</fullName>
    </submittedName>
</protein>
<comment type="caution">
    <text evidence="2">The sequence shown here is derived from an EMBL/GenBank/DDBJ whole genome shotgun (WGS) entry which is preliminary data.</text>
</comment>
<dbReference type="AlphaFoldDB" id="A0A484B6U8"/>
<feature type="region of interest" description="Disordered" evidence="1">
    <location>
        <begin position="191"/>
        <end position="251"/>
    </location>
</feature>
<feature type="compositionally biased region" description="Low complexity" evidence="1">
    <location>
        <begin position="118"/>
        <end position="138"/>
    </location>
</feature>
<accession>A0A484B6U8</accession>
<evidence type="ECO:0000313" key="3">
    <source>
        <dbReference type="Proteomes" id="UP000295192"/>
    </source>
</evidence>
<feature type="compositionally biased region" description="Acidic residues" evidence="1">
    <location>
        <begin position="194"/>
        <end position="219"/>
    </location>
</feature>
<feature type="compositionally biased region" description="Polar residues" evidence="1">
    <location>
        <begin position="234"/>
        <end position="251"/>
    </location>
</feature>
<evidence type="ECO:0000313" key="2">
    <source>
        <dbReference type="EMBL" id="TDG44587.1"/>
    </source>
</evidence>
<reference evidence="2 3" key="1">
    <citation type="journal article" date="2019" name="J. Hered.">
        <title>An Improved Genome Assembly for Drosophila navojoa, the Basal Species in the mojavensis Cluster.</title>
        <authorList>
            <person name="Vanderlinde T."/>
            <person name="Dupim E.G."/>
            <person name="Nazario-Yepiz N.O."/>
            <person name="Carvalho A.B."/>
        </authorList>
    </citation>
    <scope>NUCLEOTIDE SEQUENCE [LARGE SCALE GENOMIC DNA]</scope>
    <source>
        <strain evidence="2">Navoj_Jal97</strain>
        <tissue evidence="2">Whole organism</tissue>
    </source>
</reference>
<evidence type="ECO:0000256" key="1">
    <source>
        <dbReference type="SAM" id="MobiDB-lite"/>
    </source>
</evidence>
<organism evidence="2 3">
    <name type="scientific">Drosophila navojoa</name>
    <name type="common">Fruit fly</name>
    <dbReference type="NCBI Taxonomy" id="7232"/>
    <lineage>
        <taxon>Eukaryota</taxon>
        <taxon>Metazoa</taxon>
        <taxon>Ecdysozoa</taxon>
        <taxon>Arthropoda</taxon>
        <taxon>Hexapoda</taxon>
        <taxon>Insecta</taxon>
        <taxon>Pterygota</taxon>
        <taxon>Neoptera</taxon>
        <taxon>Endopterygota</taxon>
        <taxon>Diptera</taxon>
        <taxon>Brachycera</taxon>
        <taxon>Muscomorpha</taxon>
        <taxon>Ephydroidea</taxon>
        <taxon>Drosophilidae</taxon>
        <taxon>Drosophila</taxon>
    </lineage>
</organism>
<gene>
    <name evidence="2" type="ORF">AWZ03_008993</name>
</gene>